<name>A0A8J2K6X2_9HEXA</name>
<sequence>MVADRLTYAGADSLLLQG</sequence>
<keyword evidence="2" id="KW-1185">Reference proteome</keyword>
<proteinExistence type="predicted"/>
<evidence type="ECO:0000313" key="1">
    <source>
        <dbReference type="EMBL" id="CAG7734273.1"/>
    </source>
</evidence>
<dbReference type="AlphaFoldDB" id="A0A8J2K6X2"/>
<comment type="caution">
    <text evidence="1">The sequence shown here is derived from an EMBL/GenBank/DDBJ whole genome shotgun (WGS) entry which is preliminary data.</text>
</comment>
<dbReference type="Proteomes" id="UP000708208">
    <property type="component" value="Unassembled WGS sequence"/>
</dbReference>
<feature type="non-terminal residue" evidence="1">
    <location>
        <position position="1"/>
    </location>
</feature>
<organism evidence="1 2">
    <name type="scientific">Allacma fusca</name>
    <dbReference type="NCBI Taxonomy" id="39272"/>
    <lineage>
        <taxon>Eukaryota</taxon>
        <taxon>Metazoa</taxon>
        <taxon>Ecdysozoa</taxon>
        <taxon>Arthropoda</taxon>
        <taxon>Hexapoda</taxon>
        <taxon>Collembola</taxon>
        <taxon>Symphypleona</taxon>
        <taxon>Sminthuridae</taxon>
        <taxon>Allacma</taxon>
    </lineage>
</organism>
<evidence type="ECO:0000313" key="2">
    <source>
        <dbReference type="Proteomes" id="UP000708208"/>
    </source>
</evidence>
<protein>
    <submittedName>
        <fullName evidence="1">Uncharacterized protein</fullName>
    </submittedName>
</protein>
<reference evidence="1" key="1">
    <citation type="submission" date="2021-06" db="EMBL/GenBank/DDBJ databases">
        <authorList>
            <person name="Hodson N. C."/>
            <person name="Mongue J. A."/>
            <person name="Jaron S. K."/>
        </authorList>
    </citation>
    <scope>NUCLEOTIDE SEQUENCE</scope>
</reference>
<dbReference type="EMBL" id="CAJVCH010266094">
    <property type="protein sequence ID" value="CAG7734273.1"/>
    <property type="molecule type" value="Genomic_DNA"/>
</dbReference>
<gene>
    <name evidence="1" type="ORF">AFUS01_LOCUS22671</name>
</gene>
<accession>A0A8J2K6X2</accession>